<proteinExistence type="predicted"/>
<protein>
    <submittedName>
        <fullName evidence="1">Uncharacterized protein</fullName>
    </submittedName>
</protein>
<accession>A0A974I0Z1</accession>
<dbReference type="Proteomes" id="UP000694892">
    <property type="component" value="Chromosome 1S"/>
</dbReference>
<evidence type="ECO:0000313" key="1">
    <source>
        <dbReference type="EMBL" id="OCT97171.1"/>
    </source>
</evidence>
<dbReference type="EMBL" id="CM004467">
    <property type="protein sequence ID" value="OCT97171.1"/>
    <property type="molecule type" value="Genomic_DNA"/>
</dbReference>
<reference evidence="2" key="1">
    <citation type="journal article" date="2016" name="Nature">
        <title>Genome evolution in the allotetraploid frog Xenopus laevis.</title>
        <authorList>
            <person name="Session A.M."/>
            <person name="Uno Y."/>
            <person name="Kwon T."/>
            <person name="Chapman J.A."/>
            <person name="Toyoda A."/>
            <person name="Takahashi S."/>
            <person name="Fukui A."/>
            <person name="Hikosaka A."/>
            <person name="Suzuki A."/>
            <person name="Kondo M."/>
            <person name="van Heeringen S.J."/>
            <person name="Quigley I."/>
            <person name="Heinz S."/>
            <person name="Ogino H."/>
            <person name="Ochi H."/>
            <person name="Hellsten U."/>
            <person name="Lyons J.B."/>
            <person name="Simakov O."/>
            <person name="Putnam N."/>
            <person name="Stites J."/>
            <person name="Kuroki Y."/>
            <person name="Tanaka T."/>
            <person name="Michiue T."/>
            <person name="Watanabe M."/>
            <person name="Bogdanovic O."/>
            <person name="Lister R."/>
            <person name="Georgiou G."/>
            <person name="Paranjpe S.S."/>
            <person name="van Kruijsbergen I."/>
            <person name="Shu S."/>
            <person name="Carlson J."/>
            <person name="Kinoshita T."/>
            <person name="Ohta Y."/>
            <person name="Mawaribuchi S."/>
            <person name="Jenkins J."/>
            <person name="Grimwood J."/>
            <person name="Schmutz J."/>
            <person name="Mitros T."/>
            <person name="Mozaffari S.V."/>
            <person name="Suzuki Y."/>
            <person name="Haramoto Y."/>
            <person name="Yamamoto T.S."/>
            <person name="Takagi C."/>
            <person name="Heald R."/>
            <person name="Miller K."/>
            <person name="Haudenschild C."/>
            <person name="Kitzman J."/>
            <person name="Nakayama T."/>
            <person name="Izutsu Y."/>
            <person name="Robert J."/>
            <person name="Fortriede J."/>
            <person name="Burns K."/>
            <person name="Lotay V."/>
            <person name="Karimi K."/>
            <person name="Yasuoka Y."/>
            <person name="Dichmann D.S."/>
            <person name="Flajnik M.F."/>
            <person name="Houston D.W."/>
            <person name="Shendure J."/>
            <person name="DuPasquier L."/>
            <person name="Vize P.D."/>
            <person name="Zorn A.M."/>
            <person name="Ito M."/>
            <person name="Marcotte E.M."/>
            <person name="Wallingford J.B."/>
            <person name="Ito Y."/>
            <person name="Asashima M."/>
            <person name="Ueno N."/>
            <person name="Matsuda Y."/>
            <person name="Veenstra G.J."/>
            <person name="Fujiyama A."/>
            <person name="Harland R.M."/>
            <person name="Taira M."/>
            <person name="Rokhsar D.S."/>
        </authorList>
    </citation>
    <scope>NUCLEOTIDE SEQUENCE [LARGE SCALE GENOMIC DNA]</scope>
    <source>
        <strain evidence="2">J</strain>
    </source>
</reference>
<name>A0A974I0Z1_XENLA</name>
<sequence>MLLNGWWYYTKPEGLTFYRLLTASIVYKKYVLGPVQLKCNSFYLCSLRMLGAVHFNQAEELKVRYPKCHFIS</sequence>
<organism evidence="1 2">
    <name type="scientific">Xenopus laevis</name>
    <name type="common">African clawed frog</name>
    <dbReference type="NCBI Taxonomy" id="8355"/>
    <lineage>
        <taxon>Eukaryota</taxon>
        <taxon>Metazoa</taxon>
        <taxon>Chordata</taxon>
        <taxon>Craniata</taxon>
        <taxon>Vertebrata</taxon>
        <taxon>Euteleostomi</taxon>
        <taxon>Amphibia</taxon>
        <taxon>Batrachia</taxon>
        <taxon>Anura</taxon>
        <taxon>Pipoidea</taxon>
        <taxon>Pipidae</taxon>
        <taxon>Xenopodinae</taxon>
        <taxon>Xenopus</taxon>
        <taxon>Xenopus</taxon>
    </lineage>
</organism>
<evidence type="ECO:0000313" key="2">
    <source>
        <dbReference type="Proteomes" id="UP000694892"/>
    </source>
</evidence>
<gene>
    <name evidence="1" type="ORF">XELAEV_18009397mg</name>
</gene>
<dbReference type="AlphaFoldDB" id="A0A974I0Z1"/>